<accession>A0A1X0IAS9</accession>
<sequence length="136" mass="14719">MSETPAVKCRKSLVALLIAGAAVGGVTLTLAPRAHAMPAPEVEYTFDVVVRKHYDFPNNDAIGYGYGICDKVSRGESYPQVMGDVKREITPNDEFSANYLVSYAVNLLCPEQIWQLRNSAGGYRPPGGATGPATYY</sequence>
<reference evidence="2 3" key="1">
    <citation type="submission" date="2017-02" db="EMBL/GenBank/DDBJ databases">
        <title>The new phylogeny of genus Mycobacterium.</title>
        <authorList>
            <person name="Tortoli E."/>
            <person name="Trovato A."/>
            <person name="Cirillo D.M."/>
        </authorList>
    </citation>
    <scope>NUCLEOTIDE SEQUENCE [LARGE SCALE GENOMIC DNA]</scope>
    <source>
        <strain evidence="2 3">DSM 45000</strain>
    </source>
</reference>
<dbReference type="AlphaFoldDB" id="A0A1X0IAS9"/>
<evidence type="ECO:0000259" key="1">
    <source>
        <dbReference type="Pfam" id="PF05305"/>
    </source>
</evidence>
<keyword evidence="3" id="KW-1185">Reference proteome</keyword>
<dbReference type="STRING" id="590652.BST39_12530"/>
<dbReference type="EMBL" id="MVIE01000013">
    <property type="protein sequence ID" value="ORB41101.1"/>
    <property type="molecule type" value="Genomic_DNA"/>
</dbReference>
<dbReference type="InterPro" id="IPR007969">
    <property type="entry name" value="DUF732"/>
</dbReference>
<dbReference type="Proteomes" id="UP000192513">
    <property type="component" value="Unassembled WGS sequence"/>
</dbReference>
<name>A0A1X0IAS9_9MYCO</name>
<feature type="domain" description="DUF732" evidence="1">
    <location>
        <begin position="55"/>
        <end position="111"/>
    </location>
</feature>
<dbReference type="Pfam" id="PF05305">
    <property type="entry name" value="DUF732"/>
    <property type="match status" value="1"/>
</dbReference>
<evidence type="ECO:0000313" key="3">
    <source>
        <dbReference type="Proteomes" id="UP000192513"/>
    </source>
</evidence>
<organism evidence="2 3">
    <name type="scientific">Mycobacterium paraseoulense</name>
    <dbReference type="NCBI Taxonomy" id="590652"/>
    <lineage>
        <taxon>Bacteria</taxon>
        <taxon>Bacillati</taxon>
        <taxon>Actinomycetota</taxon>
        <taxon>Actinomycetes</taxon>
        <taxon>Mycobacteriales</taxon>
        <taxon>Mycobacteriaceae</taxon>
        <taxon>Mycobacterium</taxon>
    </lineage>
</organism>
<evidence type="ECO:0000313" key="2">
    <source>
        <dbReference type="EMBL" id="ORB41101.1"/>
    </source>
</evidence>
<proteinExistence type="predicted"/>
<gene>
    <name evidence="2" type="ORF">BST39_12530</name>
</gene>
<comment type="caution">
    <text evidence="2">The sequence shown here is derived from an EMBL/GenBank/DDBJ whole genome shotgun (WGS) entry which is preliminary data.</text>
</comment>
<protein>
    <recommendedName>
        <fullName evidence="1">DUF732 domain-containing protein</fullName>
    </recommendedName>
</protein>